<organism evidence="6 7">
    <name type="scientific">Nocardioides panacisoli</name>
    <dbReference type="NCBI Taxonomy" id="627624"/>
    <lineage>
        <taxon>Bacteria</taxon>
        <taxon>Bacillati</taxon>
        <taxon>Actinomycetota</taxon>
        <taxon>Actinomycetes</taxon>
        <taxon>Propionibacteriales</taxon>
        <taxon>Nocardioidaceae</taxon>
        <taxon>Nocardioides</taxon>
    </lineage>
</organism>
<protein>
    <submittedName>
        <fullName evidence="6">Guanine deaminase</fullName>
    </submittedName>
</protein>
<evidence type="ECO:0000313" key="6">
    <source>
        <dbReference type="EMBL" id="GAA3832900.1"/>
    </source>
</evidence>
<name>A0ABP7J268_9ACTN</name>
<evidence type="ECO:0000256" key="3">
    <source>
        <dbReference type="ARBA" id="ARBA00022801"/>
    </source>
</evidence>
<dbReference type="SUPFAM" id="SSF51556">
    <property type="entry name" value="Metallo-dependent hydrolases"/>
    <property type="match status" value="1"/>
</dbReference>
<evidence type="ECO:0000256" key="2">
    <source>
        <dbReference type="ARBA" id="ARBA00022723"/>
    </source>
</evidence>
<dbReference type="InterPro" id="IPR032466">
    <property type="entry name" value="Metal_Hydrolase"/>
</dbReference>
<comment type="caution">
    <text evidence="6">The sequence shown here is derived from an EMBL/GenBank/DDBJ whole genome shotgun (WGS) entry which is preliminary data.</text>
</comment>
<dbReference type="Pfam" id="PF01979">
    <property type="entry name" value="Amidohydro_1"/>
    <property type="match status" value="1"/>
</dbReference>
<reference evidence="7" key="1">
    <citation type="journal article" date="2019" name="Int. J. Syst. Evol. Microbiol.">
        <title>The Global Catalogue of Microorganisms (GCM) 10K type strain sequencing project: providing services to taxonomists for standard genome sequencing and annotation.</title>
        <authorList>
            <consortium name="The Broad Institute Genomics Platform"/>
            <consortium name="The Broad Institute Genome Sequencing Center for Infectious Disease"/>
            <person name="Wu L."/>
            <person name="Ma J."/>
        </authorList>
    </citation>
    <scope>NUCLEOTIDE SEQUENCE [LARGE SCALE GENOMIC DNA]</scope>
    <source>
        <strain evidence="7">JCM 16953</strain>
    </source>
</reference>
<dbReference type="Proteomes" id="UP001501821">
    <property type="component" value="Unassembled WGS sequence"/>
</dbReference>
<keyword evidence="3" id="KW-0378">Hydrolase</keyword>
<keyword evidence="2" id="KW-0479">Metal-binding</keyword>
<dbReference type="Gene3D" id="3.20.20.140">
    <property type="entry name" value="Metal-dependent hydrolases"/>
    <property type="match status" value="1"/>
</dbReference>
<proteinExistence type="predicted"/>
<dbReference type="InterPro" id="IPR006680">
    <property type="entry name" value="Amidohydro-rel"/>
</dbReference>
<evidence type="ECO:0000313" key="7">
    <source>
        <dbReference type="Proteomes" id="UP001501821"/>
    </source>
</evidence>
<gene>
    <name evidence="6" type="primary">guaD</name>
    <name evidence="6" type="ORF">GCM10022242_37480</name>
</gene>
<comment type="cofactor">
    <cofactor evidence="1">
        <name>Zn(2+)</name>
        <dbReference type="ChEBI" id="CHEBI:29105"/>
    </cofactor>
</comment>
<dbReference type="EMBL" id="BAABAH010000018">
    <property type="protein sequence ID" value="GAA3832900.1"/>
    <property type="molecule type" value="Genomic_DNA"/>
</dbReference>
<evidence type="ECO:0000259" key="5">
    <source>
        <dbReference type="Pfam" id="PF01979"/>
    </source>
</evidence>
<dbReference type="PANTHER" id="PTHR11271">
    <property type="entry name" value="GUANINE DEAMINASE"/>
    <property type="match status" value="1"/>
</dbReference>
<evidence type="ECO:0000256" key="1">
    <source>
        <dbReference type="ARBA" id="ARBA00001947"/>
    </source>
</evidence>
<dbReference type="RefSeq" id="WP_344778363.1">
    <property type="nucleotide sequence ID" value="NZ_BAABAH010000018.1"/>
</dbReference>
<dbReference type="PANTHER" id="PTHR11271:SF6">
    <property type="entry name" value="GUANINE DEAMINASE"/>
    <property type="match status" value="1"/>
</dbReference>
<sequence>MTLFRGTLLDTPADPFTGGALRVDVDGGLLVRDGEIVARSAYDDLRRAHPDEDVVDLRGGLVLPGFVDTHVHFPQVRVIGGLGMPLLDWLDRCALPEEARMQDPAYAAAVAPEFVRGLASAGTTSALVFGAHYAPAVDLLFEEASAQGLRITSGLVVSDRRLRDDLLTTPARAHAESLALADRWHGVGRNRYAVIPRFALSCSEELLAACGAVLAEVPGAMFTSHVNENEREIAEVARLCGTHYTGSYDRHGLCGPHSVLAHDVHPTDPELELMAERGTTVAHCPTSNATLGSGLFPLARHVAHGVRVALGSDVGAGTGFSLLKEGLQAYFAQQLLGPDGYPLGPAHLLHLATAAGAQALGLGEVGDLSVGKRFDAVWLRPADGTPLAVGLAHAADGEDALARAFALGTPADVGGVWVDGALVGETAAVRAVAGG</sequence>
<dbReference type="InterPro" id="IPR051607">
    <property type="entry name" value="Metallo-dep_hydrolases"/>
</dbReference>
<dbReference type="NCBIfam" id="NF006679">
    <property type="entry name" value="PRK09228.1"/>
    <property type="match status" value="1"/>
</dbReference>
<dbReference type="Gene3D" id="2.30.40.10">
    <property type="entry name" value="Urease, subunit C, domain 1"/>
    <property type="match status" value="1"/>
</dbReference>
<accession>A0ABP7J268</accession>
<keyword evidence="7" id="KW-1185">Reference proteome</keyword>
<keyword evidence="4" id="KW-0862">Zinc</keyword>
<evidence type="ECO:0000256" key="4">
    <source>
        <dbReference type="ARBA" id="ARBA00022833"/>
    </source>
</evidence>
<feature type="domain" description="Amidohydrolase-related" evidence="5">
    <location>
        <begin position="61"/>
        <end position="423"/>
    </location>
</feature>
<dbReference type="InterPro" id="IPR011059">
    <property type="entry name" value="Metal-dep_hydrolase_composite"/>
</dbReference>
<dbReference type="SUPFAM" id="SSF51338">
    <property type="entry name" value="Composite domain of metallo-dependent hydrolases"/>
    <property type="match status" value="1"/>
</dbReference>